<dbReference type="InterPro" id="IPR021520">
    <property type="entry name" value="Stealth_CR2"/>
</dbReference>
<organism evidence="6 7">
    <name type="scientific">Alistipes inops</name>
    <dbReference type="NCBI Taxonomy" id="1501391"/>
    <lineage>
        <taxon>Bacteria</taxon>
        <taxon>Pseudomonadati</taxon>
        <taxon>Bacteroidota</taxon>
        <taxon>Bacteroidia</taxon>
        <taxon>Bacteroidales</taxon>
        <taxon>Rikenellaceae</taxon>
        <taxon>Alistipes</taxon>
    </lineage>
</organism>
<proteinExistence type="inferred from homology"/>
<evidence type="ECO:0000313" key="6">
    <source>
        <dbReference type="EMBL" id="KHE43058.1"/>
    </source>
</evidence>
<dbReference type="Pfam" id="PF17101">
    <property type="entry name" value="Stealth_CR1"/>
    <property type="match status" value="1"/>
</dbReference>
<keyword evidence="3" id="KW-0270">Exopolysaccharide synthesis</keyword>
<dbReference type="PANTHER" id="PTHR24045:SF0">
    <property type="entry name" value="N-ACETYLGLUCOSAMINE-1-PHOSPHOTRANSFERASE SUBUNITS ALPHA_BETA"/>
    <property type="match status" value="1"/>
</dbReference>
<protein>
    <recommendedName>
        <fullName evidence="8">Glycosyl transferase</fullName>
    </recommendedName>
</protein>
<evidence type="ECO:0000313" key="7">
    <source>
        <dbReference type="Proteomes" id="UP000030889"/>
    </source>
</evidence>
<evidence type="ECO:0000259" key="4">
    <source>
        <dbReference type="Pfam" id="PF11380"/>
    </source>
</evidence>
<evidence type="ECO:0008006" key="8">
    <source>
        <dbReference type="Google" id="ProtNLM"/>
    </source>
</evidence>
<keyword evidence="7" id="KW-1185">Reference proteome</keyword>
<dbReference type="InterPro" id="IPR047141">
    <property type="entry name" value="Stealth"/>
</dbReference>
<gene>
    <name evidence="6" type="ORF">LG35_00980</name>
</gene>
<comment type="caution">
    <text evidence="6">The sequence shown here is derived from an EMBL/GenBank/DDBJ whole genome shotgun (WGS) entry which is preliminary data.</text>
</comment>
<feature type="domain" description="Stealth protein CR2 conserved region 2" evidence="4">
    <location>
        <begin position="56"/>
        <end position="155"/>
    </location>
</feature>
<feature type="domain" description="Stealth protein CR1 conserved region 1" evidence="5">
    <location>
        <begin position="8"/>
        <end position="30"/>
    </location>
</feature>
<sequence length="347" mass="40283">MGHDAVEIDFVMPWVDGSDPAWREEFLKYRALQAPQGEPACDTGMAAGVVDVSEERYRDWDTLRYWFRGVERFAPWVNRIHFITWGYLPAWLDTAHPKLHVVRHADYIPSPYLPTFNSCPIELNMHRIEGLAEHFVYFNDDTFLCRPVGPERFFLNGLPRDAARLAVIPAERAGHNVLECVAVINRRYDKREVVRRNVGRWFNRCYSVTDMLKTLTLMPWSFFPGFRDFHMPQPFLKETFVRLWNEEAGALDATCRSRFRTATDLSQWLVRYEQLASGRFRPVGMGDTKLATLSEGGMPELRRDILSGRYAMICMNDSNDIRDTGGVRRALTDIFDALLPEKSAYER</sequence>
<evidence type="ECO:0000256" key="3">
    <source>
        <dbReference type="ARBA" id="ARBA00023169"/>
    </source>
</evidence>
<reference evidence="6 7" key="1">
    <citation type="submission" date="2014-09" db="EMBL/GenBank/DDBJ databases">
        <title>Alistipes sp. 627, sp. nov., a novel member of the family Rikenellaceae isolated from human faeces.</title>
        <authorList>
            <person name="Shkoporov A.N."/>
            <person name="Chaplin A.V."/>
            <person name="Motuzova O.V."/>
            <person name="Kafarskaia L.I."/>
            <person name="Khokhlova E.V."/>
            <person name="Efimov B.A."/>
        </authorList>
    </citation>
    <scope>NUCLEOTIDE SEQUENCE [LARGE SCALE GENOMIC DNA]</scope>
    <source>
        <strain evidence="6 7">627</strain>
    </source>
</reference>
<evidence type="ECO:0000256" key="1">
    <source>
        <dbReference type="ARBA" id="ARBA00007583"/>
    </source>
</evidence>
<comment type="similarity">
    <text evidence="1">Belongs to the stealth family.</text>
</comment>
<evidence type="ECO:0000256" key="2">
    <source>
        <dbReference type="ARBA" id="ARBA00022679"/>
    </source>
</evidence>
<dbReference type="PANTHER" id="PTHR24045">
    <property type="match status" value="1"/>
</dbReference>
<dbReference type="InterPro" id="IPR031358">
    <property type="entry name" value="Stealth_CR1"/>
</dbReference>
<keyword evidence="2" id="KW-0808">Transferase</keyword>
<dbReference type="EMBL" id="JRGF01000001">
    <property type="protein sequence ID" value="KHE43058.1"/>
    <property type="molecule type" value="Genomic_DNA"/>
</dbReference>
<dbReference type="RefSeq" id="WP_035471324.1">
    <property type="nucleotide sequence ID" value="NZ_JRGF01000001.1"/>
</dbReference>
<dbReference type="Pfam" id="PF11380">
    <property type="entry name" value="Stealth_CR2"/>
    <property type="match status" value="1"/>
</dbReference>
<name>A0ABR4YLC1_9BACT</name>
<accession>A0ABR4YLC1</accession>
<dbReference type="Proteomes" id="UP000030889">
    <property type="component" value="Unassembled WGS sequence"/>
</dbReference>
<evidence type="ECO:0000259" key="5">
    <source>
        <dbReference type="Pfam" id="PF17101"/>
    </source>
</evidence>